<evidence type="ECO:0000256" key="1">
    <source>
        <dbReference type="SAM" id="MobiDB-lite"/>
    </source>
</evidence>
<evidence type="ECO:0000313" key="4">
    <source>
        <dbReference type="Proteomes" id="UP000000560"/>
    </source>
</evidence>
<dbReference type="PANTHER" id="PTHR40623">
    <property type="entry name" value="INTEGRAL MEMBRANE PROTEIN"/>
    <property type="match status" value="1"/>
</dbReference>
<dbReference type="GeneID" id="2877011"/>
<evidence type="ECO:0000256" key="2">
    <source>
        <dbReference type="SAM" id="Phobius"/>
    </source>
</evidence>
<dbReference type="STRING" id="227321.Q5BDZ4"/>
<dbReference type="InParanoid" id="Q5BDZ4"/>
<dbReference type="EMBL" id="BN001308">
    <property type="protein sequence ID" value="CBF87879.1"/>
    <property type="molecule type" value="Genomic_DNA"/>
</dbReference>
<dbReference type="KEGG" id="ani:ANIA_01236"/>
<keyword evidence="4" id="KW-1185">Reference proteome</keyword>
<dbReference type="Proteomes" id="UP000000560">
    <property type="component" value="Chromosome VIII"/>
</dbReference>
<dbReference type="HOGENOM" id="CLU_715775_0_0_1"/>
<accession>Q5BDZ4</accession>
<reference evidence="4" key="1">
    <citation type="journal article" date="2005" name="Nature">
        <title>Sequencing of Aspergillus nidulans and comparative analysis with A. fumigatus and A. oryzae.</title>
        <authorList>
            <person name="Galagan J.E."/>
            <person name="Calvo S.E."/>
            <person name="Cuomo C."/>
            <person name="Ma L.J."/>
            <person name="Wortman J.R."/>
            <person name="Batzoglou S."/>
            <person name="Lee S.I."/>
            <person name="Basturkmen M."/>
            <person name="Spevak C.C."/>
            <person name="Clutterbuck J."/>
            <person name="Kapitonov V."/>
            <person name="Jurka J."/>
            <person name="Scazzocchio C."/>
            <person name="Farman M."/>
            <person name="Butler J."/>
            <person name="Purcell S."/>
            <person name="Harris S."/>
            <person name="Braus G.H."/>
            <person name="Draht O."/>
            <person name="Busch S."/>
            <person name="D'Enfert C."/>
            <person name="Bouchier C."/>
            <person name="Goldman G.H."/>
            <person name="Bell-Pedersen D."/>
            <person name="Griffiths-Jones S."/>
            <person name="Doonan J.H."/>
            <person name="Yu J."/>
            <person name="Vienken K."/>
            <person name="Pain A."/>
            <person name="Freitag M."/>
            <person name="Selker E.U."/>
            <person name="Archer D.B."/>
            <person name="Penalva M.A."/>
            <person name="Oakley B.R."/>
            <person name="Momany M."/>
            <person name="Tanaka T."/>
            <person name="Kumagai T."/>
            <person name="Asai K."/>
            <person name="Machida M."/>
            <person name="Nierman W.C."/>
            <person name="Denning D.W."/>
            <person name="Caddick M."/>
            <person name="Hynes M."/>
            <person name="Paoletti M."/>
            <person name="Fischer R."/>
            <person name="Miller B."/>
            <person name="Dyer P."/>
            <person name="Sachs M.S."/>
            <person name="Osmani S.A."/>
            <person name="Birren B.W."/>
        </authorList>
    </citation>
    <scope>NUCLEOTIDE SEQUENCE [LARGE SCALE GENOMIC DNA]</scope>
    <source>
        <strain evidence="4">FGSC A4 / ATCC 38163 / CBS 112.46 / NRRL 194 / M139</strain>
    </source>
</reference>
<feature type="compositionally biased region" description="Polar residues" evidence="1">
    <location>
        <begin position="232"/>
        <end position="263"/>
    </location>
</feature>
<evidence type="ECO:0000313" key="3">
    <source>
        <dbReference type="EMBL" id="CBF87879.1"/>
    </source>
</evidence>
<dbReference type="PANTHER" id="PTHR40623:SF2">
    <property type="entry name" value="INTEGRAL MEMBRANE PROTEIN"/>
    <property type="match status" value="1"/>
</dbReference>
<name>Q5BDZ4_EMENI</name>
<gene>
    <name evidence="3" type="ORF">ANIA_01236</name>
</gene>
<feature type="transmembrane region" description="Helical" evidence="2">
    <location>
        <begin position="131"/>
        <end position="152"/>
    </location>
</feature>
<organism evidence="3 4">
    <name type="scientific">Emericella nidulans (strain FGSC A4 / ATCC 38163 / CBS 112.46 / NRRL 194 / M139)</name>
    <name type="common">Aspergillus nidulans</name>
    <dbReference type="NCBI Taxonomy" id="227321"/>
    <lineage>
        <taxon>Eukaryota</taxon>
        <taxon>Fungi</taxon>
        <taxon>Dikarya</taxon>
        <taxon>Ascomycota</taxon>
        <taxon>Pezizomycotina</taxon>
        <taxon>Eurotiomycetes</taxon>
        <taxon>Eurotiomycetidae</taxon>
        <taxon>Eurotiales</taxon>
        <taxon>Aspergillaceae</taxon>
        <taxon>Aspergillus</taxon>
        <taxon>Aspergillus subgen. Nidulantes</taxon>
    </lineage>
</organism>
<dbReference type="eggNOG" id="ENOG502S92A">
    <property type="taxonomic scope" value="Eukaryota"/>
</dbReference>
<sequence length="386" mass="43028">MFILSAMTCFYGSRSTFRVGDQPLVGDLAKVLASADWCPVTTIIAFQVPTGSEHSCSTLTSVPAVKRTSGSLLLQMSTMATTTDSEILLSDCIMDRVHSYIRFDTCMCHWVVGASPEEMGFWKGWALWQKLSIALAFLLLLVLVYSFSVLTYNRRKIRKQAAEEANQRAEDAEMGEAGSESNEIPFGAKALEKGIEVEGIWTMKRHSLVKPASISEKRKSSILGSLLRHKSTASSVQTPHISEPESINSSDPQRKSGSVESQAESVLESIHIDTFRSSRPPKLDIGGRYGQRSSENERPLSRWWFTSRSSWMKPVVGYKRSSVRDGRRRGSSEDFRRRFSKLFDDTIAPVPHQPEMFQLTPIYQASSESSIGQRSADRIITPVAAN</sequence>
<dbReference type="OrthoDB" id="5426165at2759"/>
<keyword evidence="2" id="KW-0472">Membrane</keyword>
<keyword evidence="2" id="KW-0812">Transmembrane</keyword>
<protein>
    <submittedName>
        <fullName evidence="3">Uncharacterized protein</fullName>
    </submittedName>
</protein>
<dbReference type="RefSeq" id="XP_658840.1">
    <property type="nucleotide sequence ID" value="XM_653748.1"/>
</dbReference>
<dbReference type="AlphaFoldDB" id="Q5BDZ4"/>
<keyword evidence="2" id="KW-1133">Transmembrane helix</keyword>
<dbReference type="OMA" id="EGIWTPD"/>
<proteinExistence type="predicted"/>
<accession>C8VSQ4</accession>
<feature type="region of interest" description="Disordered" evidence="1">
    <location>
        <begin position="230"/>
        <end position="263"/>
    </location>
</feature>
<reference evidence="4" key="2">
    <citation type="journal article" date="2009" name="Fungal Genet. Biol.">
        <title>The 2008 update of the Aspergillus nidulans genome annotation: a community effort.</title>
        <authorList>
            <person name="Wortman J.R."/>
            <person name="Gilsenan J.M."/>
            <person name="Joardar V."/>
            <person name="Deegan J."/>
            <person name="Clutterbuck J."/>
            <person name="Andersen M.R."/>
            <person name="Archer D."/>
            <person name="Bencina M."/>
            <person name="Braus G."/>
            <person name="Coutinho P."/>
            <person name="von Dohren H."/>
            <person name="Doonan J."/>
            <person name="Driessen A.J."/>
            <person name="Durek P."/>
            <person name="Espeso E."/>
            <person name="Fekete E."/>
            <person name="Flipphi M."/>
            <person name="Estrada C.G."/>
            <person name="Geysens S."/>
            <person name="Goldman G."/>
            <person name="de Groot P.W."/>
            <person name="Hansen K."/>
            <person name="Harris S.D."/>
            <person name="Heinekamp T."/>
            <person name="Helmstaedt K."/>
            <person name="Henrissat B."/>
            <person name="Hofmann G."/>
            <person name="Homan T."/>
            <person name="Horio T."/>
            <person name="Horiuchi H."/>
            <person name="James S."/>
            <person name="Jones M."/>
            <person name="Karaffa L."/>
            <person name="Karanyi Z."/>
            <person name="Kato M."/>
            <person name="Keller N."/>
            <person name="Kelly D.E."/>
            <person name="Kiel J.A."/>
            <person name="Kim J.M."/>
            <person name="van der Klei I.J."/>
            <person name="Klis F.M."/>
            <person name="Kovalchuk A."/>
            <person name="Krasevec N."/>
            <person name="Kubicek C.P."/>
            <person name="Liu B."/>
            <person name="Maccabe A."/>
            <person name="Meyer V."/>
            <person name="Mirabito P."/>
            <person name="Miskei M."/>
            <person name="Mos M."/>
            <person name="Mullins J."/>
            <person name="Nelson D.R."/>
            <person name="Nielsen J."/>
            <person name="Oakley B.R."/>
            <person name="Osmani S.A."/>
            <person name="Pakula T."/>
            <person name="Paszewski A."/>
            <person name="Paulsen I."/>
            <person name="Pilsyk S."/>
            <person name="Pocsi I."/>
            <person name="Punt P.J."/>
            <person name="Ram A.F."/>
            <person name="Ren Q."/>
            <person name="Robellet X."/>
            <person name="Robson G."/>
            <person name="Seiboth B."/>
            <person name="van Solingen P."/>
            <person name="Specht T."/>
            <person name="Sun J."/>
            <person name="Taheri-Talesh N."/>
            <person name="Takeshita N."/>
            <person name="Ussery D."/>
            <person name="vanKuyk P.A."/>
            <person name="Visser H."/>
            <person name="van de Vondervoort P.J."/>
            <person name="de Vries R.P."/>
            <person name="Walton J."/>
            <person name="Xiang X."/>
            <person name="Xiong Y."/>
            <person name="Zeng A.P."/>
            <person name="Brandt B.W."/>
            <person name="Cornell M.J."/>
            <person name="van den Hondel C.A."/>
            <person name="Visser J."/>
            <person name="Oliver S.G."/>
            <person name="Turner G."/>
        </authorList>
    </citation>
    <scope>GENOME REANNOTATION</scope>
    <source>
        <strain evidence="4">FGSC A4 / ATCC 38163 / CBS 112.46 / NRRL 194 / M139</strain>
    </source>
</reference>